<dbReference type="CDD" id="cd14498">
    <property type="entry name" value="DSP"/>
    <property type="match status" value="1"/>
</dbReference>
<name>A0A4P9X7T7_9FUNG</name>
<dbReference type="OrthoDB" id="273181at2759"/>
<dbReference type="InterPro" id="IPR000387">
    <property type="entry name" value="Tyr_Pase_dom"/>
</dbReference>
<dbReference type="Gene3D" id="3.90.190.10">
    <property type="entry name" value="Protein tyrosine phosphatase superfamily"/>
    <property type="match status" value="1"/>
</dbReference>
<accession>A0A4P9X7T7</accession>
<evidence type="ECO:0000313" key="9">
    <source>
        <dbReference type="Proteomes" id="UP000274922"/>
    </source>
</evidence>
<dbReference type="SMART" id="SM00195">
    <property type="entry name" value="DSPc"/>
    <property type="match status" value="1"/>
</dbReference>
<keyword evidence="9" id="KW-1185">Reference proteome</keyword>
<evidence type="ECO:0000256" key="2">
    <source>
        <dbReference type="ARBA" id="ARBA00013064"/>
    </source>
</evidence>
<dbReference type="GO" id="GO:0005737">
    <property type="term" value="C:cytoplasm"/>
    <property type="evidence" value="ECO:0007669"/>
    <property type="project" value="TreeGrafter"/>
</dbReference>
<dbReference type="InterPro" id="IPR020422">
    <property type="entry name" value="TYR_PHOSPHATASE_DUAL_dom"/>
</dbReference>
<protein>
    <recommendedName>
        <fullName evidence="2">protein-tyrosine-phosphatase</fullName>
        <ecNumber evidence="2">3.1.3.48</ecNumber>
    </recommendedName>
</protein>
<dbReference type="GO" id="GO:0033550">
    <property type="term" value="F:MAP kinase tyrosine phosphatase activity"/>
    <property type="evidence" value="ECO:0007669"/>
    <property type="project" value="TreeGrafter"/>
</dbReference>
<dbReference type="AlphaFoldDB" id="A0A4P9X7T7"/>
<dbReference type="PANTHER" id="PTHR10159:SF519">
    <property type="entry name" value="DUAL SPECIFICITY PROTEIN PHOSPHATASE MPK3"/>
    <property type="match status" value="1"/>
</dbReference>
<evidence type="ECO:0000256" key="4">
    <source>
        <dbReference type="ARBA" id="ARBA00022912"/>
    </source>
</evidence>
<dbReference type="PROSITE" id="PS50056">
    <property type="entry name" value="TYR_PHOSPHATASE_2"/>
    <property type="match status" value="1"/>
</dbReference>
<dbReference type="InterPro" id="IPR016130">
    <property type="entry name" value="Tyr_Pase_AS"/>
</dbReference>
<keyword evidence="4" id="KW-0904">Protein phosphatase</keyword>
<feature type="domain" description="Tyrosine-protein phosphatase" evidence="6">
    <location>
        <begin position="19"/>
        <end position="172"/>
    </location>
</feature>
<dbReference type="PROSITE" id="PS50054">
    <property type="entry name" value="TYR_PHOSPHATASE_DUAL"/>
    <property type="match status" value="1"/>
</dbReference>
<evidence type="ECO:0000256" key="5">
    <source>
        <dbReference type="SAM" id="MobiDB-lite"/>
    </source>
</evidence>
<dbReference type="GO" id="GO:0017017">
    <property type="term" value="F:MAP kinase tyrosine/serine/threonine phosphatase activity"/>
    <property type="evidence" value="ECO:0007669"/>
    <property type="project" value="TreeGrafter"/>
</dbReference>
<dbReference type="STRING" id="1555241.A0A4P9X7T7"/>
<evidence type="ECO:0000256" key="1">
    <source>
        <dbReference type="ARBA" id="ARBA00008601"/>
    </source>
</evidence>
<sequence>MAPCGSEANAANPDIYVTGPRAILPGLYLGSAANATDQAHLATLGVSFVVNVAKELGPGGDGEHAAAIAAAVGQNAHETLHVPWTHAGPLEPSLTATLDALHRAHATEGRTVLVHCAQGVSRSATLVVAYVMLKENWPWARAYAYVKSRSESVCPNVGLVGEVLAWDAERRESPAAGPAAGPAAVTAAGPAAVHATPLEP</sequence>
<keyword evidence="3" id="KW-0378">Hydrolase</keyword>
<feature type="compositionally biased region" description="Low complexity" evidence="5">
    <location>
        <begin position="174"/>
        <end position="200"/>
    </location>
</feature>
<reference evidence="9" key="1">
    <citation type="journal article" date="2018" name="Nat. Microbiol.">
        <title>Leveraging single-cell genomics to expand the fungal tree of life.</title>
        <authorList>
            <person name="Ahrendt S.R."/>
            <person name="Quandt C.A."/>
            <person name="Ciobanu D."/>
            <person name="Clum A."/>
            <person name="Salamov A."/>
            <person name="Andreopoulos B."/>
            <person name="Cheng J.F."/>
            <person name="Woyke T."/>
            <person name="Pelin A."/>
            <person name="Henrissat B."/>
            <person name="Reynolds N.K."/>
            <person name="Benny G.L."/>
            <person name="Smith M.E."/>
            <person name="James T.Y."/>
            <person name="Grigoriev I.V."/>
        </authorList>
    </citation>
    <scope>NUCLEOTIDE SEQUENCE [LARGE SCALE GENOMIC DNA]</scope>
    <source>
        <strain evidence="9">ATCC 52028</strain>
    </source>
</reference>
<feature type="domain" description="Tyrosine specific protein phosphatases" evidence="7">
    <location>
        <begin position="92"/>
        <end position="149"/>
    </location>
</feature>
<dbReference type="GO" id="GO:0008330">
    <property type="term" value="F:protein tyrosine/threonine phosphatase activity"/>
    <property type="evidence" value="ECO:0007669"/>
    <property type="project" value="TreeGrafter"/>
</dbReference>
<dbReference type="EMBL" id="ML014184">
    <property type="protein sequence ID" value="RKP01120.1"/>
    <property type="molecule type" value="Genomic_DNA"/>
</dbReference>
<dbReference type="Pfam" id="PF00782">
    <property type="entry name" value="DSPc"/>
    <property type="match status" value="1"/>
</dbReference>
<comment type="similarity">
    <text evidence="1">Belongs to the protein-tyrosine phosphatase family. Non-receptor class dual specificity subfamily.</text>
</comment>
<feature type="region of interest" description="Disordered" evidence="5">
    <location>
        <begin position="173"/>
        <end position="200"/>
    </location>
</feature>
<dbReference type="PANTHER" id="PTHR10159">
    <property type="entry name" value="DUAL SPECIFICITY PROTEIN PHOSPHATASE"/>
    <property type="match status" value="1"/>
</dbReference>
<dbReference type="Proteomes" id="UP000274922">
    <property type="component" value="Unassembled WGS sequence"/>
</dbReference>
<dbReference type="EC" id="3.1.3.48" evidence="2"/>
<dbReference type="PROSITE" id="PS00383">
    <property type="entry name" value="TYR_PHOSPHATASE_1"/>
    <property type="match status" value="1"/>
</dbReference>
<dbReference type="InterPro" id="IPR000340">
    <property type="entry name" value="Dual-sp_phosphatase_cat-dom"/>
</dbReference>
<evidence type="ECO:0000313" key="8">
    <source>
        <dbReference type="EMBL" id="RKP01120.1"/>
    </source>
</evidence>
<evidence type="ECO:0000256" key="3">
    <source>
        <dbReference type="ARBA" id="ARBA00022801"/>
    </source>
</evidence>
<evidence type="ECO:0000259" key="7">
    <source>
        <dbReference type="PROSITE" id="PS50056"/>
    </source>
</evidence>
<dbReference type="InterPro" id="IPR029021">
    <property type="entry name" value="Prot-tyrosine_phosphatase-like"/>
</dbReference>
<gene>
    <name evidence="8" type="ORF">CXG81DRAFT_12370</name>
</gene>
<dbReference type="GO" id="GO:0043409">
    <property type="term" value="P:negative regulation of MAPK cascade"/>
    <property type="evidence" value="ECO:0007669"/>
    <property type="project" value="TreeGrafter"/>
</dbReference>
<dbReference type="SUPFAM" id="SSF52799">
    <property type="entry name" value="(Phosphotyrosine protein) phosphatases II"/>
    <property type="match status" value="1"/>
</dbReference>
<organism evidence="8 9">
    <name type="scientific">Caulochytrium protostelioides</name>
    <dbReference type="NCBI Taxonomy" id="1555241"/>
    <lineage>
        <taxon>Eukaryota</taxon>
        <taxon>Fungi</taxon>
        <taxon>Fungi incertae sedis</taxon>
        <taxon>Chytridiomycota</taxon>
        <taxon>Chytridiomycota incertae sedis</taxon>
        <taxon>Chytridiomycetes</taxon>
        <taxon>Caulochytriales</taxon>
        <taxon>Caulochytriaceae</taxon>
        <taxon>Caulochytrium</taxon>
    </lineage>
</organism>
<evidence type="ECO:0000259" key="6">
    <source>
        <dbReference type="PROSITE" id="PS50054"/>
    </source>
</evidence>
<proteinExistence type="inferred from homology"/>